<evidence type="ECO:0000256" key="1">
    <source>
        <dbReference type="SAM" id="MobiDB-lite"/>
    </source>
</evidence>
<organism evidence="3 4">
    <name type="scientific">Sphaerobolus stellatus (strain SS14)</name>
    <dbReference type="NCBI Taxonomy" id="990650"/>
    <lineage>
        <taxon>Eukaryota</taxon>
        <taxon>Fungi</taxon>
        <taxon>Dikarya</taxon>
        <taxon>Basidiomycota</taxon>
        <taxon>Agaricomycotina</taxon>
        <taxon>Agaricomycetes</taxon>
        <taxon>Phallomycetidae</taxon>
        <taxon>Geastrales</taxon>
        <taxon>Sphaerobolaceae</taxon>
        <taxon>Sphaerobolus</taxon>
    </lineage>
</organism>
<dbReference type="AlphaFoldDB" id="A0A0C9VRE9"/>
<keyword evidence="2" id="KW-1133">Transmembrane helix</keyword>
<keyword evidence="2" id="KW-0812">Transmembrane</keyword>
<feature type="region of interest" description="Disordered" evidence="1">
    <location>
        <begin position="121"/>
        <end position="140"/>
    </location>
</feature>
<accession>A0A0C9VRE9</accession>
<evidence type="ECO:0000313" key="3">
    <source>
        <dbReference type="EMBL" id="KIJ44947.1"/>
    </source>
</evidence>
<sequence>MWLTFVAIPRVPHVTDILILELLFGNSLLELIAPLKEIAEQNDKLGVDFRNKGMINVDYCCNVKDTVLKALPNIGVNQDLWHLMNHILTTVSKNGDSDGYVNPEIGFQALLPPTSPLLQRKRKQGDVDNEASLPKKARDSSLKVSENIQESLGSAMELSIDISMNLNEGNILSPVQSVKISEVINRNEEDIWILKLSILKVSTMMNCAPCSPCDNMLSQIIPESSNLMSPSITEETVSFSQLDHECSMEIEAGSTSHAAVQPSKAMHSTFGSMPSISTTAAAKSKRESRTAAYFTAETSAQASDFIKANQIKFSDDCYYHWATLRLQYGWTSTLSDTKWDEIANIYNNPATVISPYNYNPDFDVPMDPVQWDGALLKVWCIEFDFFNNEELMSVAEISWWKLQQLRVLLPKQTSKLVYEKPTKNGKEAEVKMCQRCNHVKDGKGVEKNNHRKFYCSDGMPNWSKIPYPMDNMGLTLTYGLRTGAQNFSGNGCLSAFREAIKKEKELYGVDEQLIDPGILNVPKFRADTRVNAQQSREEALLQGATAYNLGYEKWHIPVKIRRRRRRRSILLSVHTVVFTVFIHTLYSLLKASQGESIYR</sequence>
<keyword evidence="2" id="KW-0472">Membrane</keyword>
<dbReference type="EMBL" id="KN837114">
    <property type="protein sequence ID" value="KIJ44947.1"/>
    <property type="molecule type" value="Genomic_DNA"/>
</dbReference>
<dbReference type="HOGENOM" id="CLU_455734_0_0_1"/>
<name>A0A0C9VRE9_SPHS4</name>
<proteinExistence type="predicted"/>
<protein>
    <submittedName>
        <fullName evidence="3">Unplaced genomic scaffold SPHSTscaffold_39, whole genome shotgun sequence</fullName>
    </submittedName>
</protein>
<evidence type="ECO:0000313" key="4">
    <source>
        <dbReference type="Proteomes" id="UP000054279"/>
    </source>
</evidence>
<evidence type="ECO:0000256" key="2">
    <source>
        <dbReference type="SAM" id="Phobius"/>
    </source>
</evidence>
<gene>
    <name evidence="3" type="ORF">M422DRAFT_251568</name>
</gene>
<dbReference type="OrthoDB" id="2638305at2759"/>
<reference evidence="3 4" key="1">
    <citation type="submission" date="2014-06" db="EMBL/GenBank/DDBJ databases">
        <title>Evolutionary Origins and Diversification of the Mycorrhizal Mutualists.</title>
        <authorList>
            <consortium name="DOE Joint Genome Institute"/>
            <consortium name="Mycorrhizal Genomics Consortium"/>
            <person name="Kohler A."/>
            <person name="Kuo A."/>
            <person name="Nagy L.G."/>
            <person name="Floudas D."/>
            <person name="Copeland A."/>
            <person name="Barry K.W."/>
            <person name="Cichocki N."/>
            <person name="Veneault-Fourrey C."/>
            <person name="LaButti K."/>
            <person name="Lindquist E.A."/>
            <person name="Lipzen A."/>
            <person name="Lundell T."/>
            <person name="Morin E."/>
            <person name="Murat C."/>
            <person name="Riley R."/>
            <person name="Ohm R."/>
            <person name="Sun H."/>
            <person name="Tunlid A."/>
            <person name="Henrissat B."/>
            <person name="Grigoriev I.V."/>
            <person name="Hibbett D.S."/>
            <person name="Martin F."/>
        </authorList>
    </citation>
    <scope>NUCLEOTIDE SEQUENCE [LARGE SCALE GENOMIC DNA]</scope>
    <source>
        <strain evidence="3 4">SS14</strain>
    </source>
</reference>
<keyword evidence="4" id="KW-1185">Reference proteome</keyword>
<feature type="transmembrane region" description="Helical" evidence="2">
    <location>
        <begin position="569"/>
        <end position="589"/>
    </location>
</feature>
<dbReference type="Proteomes" id="UP000054279">
    <property type="component" value="Unassembled WGS sequence"/>
</dbReference>